<organism evidence="13 14">
    <name type="scientific">Hydrogenibacillus schlegelii</name>
    <name type="common">Bacillus schlegelii</name>
    <dbReference type="NCBI Taxonomy" id="1484"/>
    <lineage>
        <taxon>Bacteria</taxon>
        <taxon>Bacillati</taxon>
        <taxon>Bacillota</taxon>
        <taxon>Bacilli</taxon>
        <taxon>Bacillales</taxon>
        <taxon>Bacillales Family X. Incertae Sedis</taxon>
        <taxon>Hydrogenibacillus</taxon>
    </lineage>
</organism>
<evidence type="ECO:0000256" key="2">
    <source>
        <dbReference type="ARBA" id="ARBA00005153"/>
    </source>
</evidence>
<gene>
    <name evidence="13" type="primary">guaA</name>
    <name evidence="13" type="ORF">KM312_00635</name>
</gene>
<dbReference type="PANTHER" id="PTHR11922">
    <property type="entry name" value="GMP SYNTHASE-RELATED"/>
    <property type="match status" value="1"/>
</dbReference>
<keyword evidence="7 11" id="KW-0658">Purine biosynthesis</keyword>
<dbReference type="GO" id="GO:0005524">
    <property type="term" value="F:ATP binding"/>
    <property type="evidence" value="ECO:0007669"/>
    <property type="project" value="UniProtKB-UniRule"/>
</dbReference>
<evidence type="ECO:0000256" key="11">
    <source>
        <dbReference type="PROSITE-ProRule" id="PRU00886"/>
    </source>
</evidence>
<dbReference type="Pfam" id="PF00958">
    <property type="entry name" value="GMP_synt_C"/>
    <property type="match status" value="1"/>
</dbReference>
<keyword evidence="9" id="KW-0315">Glutamine amidotransferase</keyword>
<evidence type="ECO:0000313" key="14">
    <source>
        <dbReference type="Proteomes" id="UP000748108"/>
    </source>
</evidence>
<dbReference type="CDD" id="cd01997">
    <property type="entry name" value="GMP_synthase_C"/>
    <property type="match status" value="1"/>
</dbReference>
<dbReference type="Gene3D" id="3.30.300.10">
    <property type="match status" value="1"/>
</dbReference>
<keyword evidence="6 11" id="KW-0332">GMP biosynthesis</keyword>
<dbReference type="AlphaFoldDB" id="A0A947CZ45"/>
<keyword evidence="4 13" id="KW-0436">Ligase</keyword>
<evidence type="ECO:0000313" key="13">
    <source>
        <dbReference type="EMBL" id="MBT9281171.1"/>
    </source>
</evidence>
<comment type="caution">
    <text evidence="13">The sequence shown here is derived from an EMBL/GenBank/DDBJ whole genome shotgun (WGS) entry which is preliminary data.</text>
</comment>
<dbReference type="EMBL" id="JAHHQF010000029">
    <property type="protein sequence ID" value="MBT9281171.1"/>
    <property type="molecule type" value="Genomic_DNA"/>
</dbReference>
<feature type="domain" description="GMPS ATP-PPase" evidence="12">
    <location>
        <begin position="23"/>
        <end position="212"/>
    </location>
</feature>
<dbReference type="NCBIfam" id="NF000848">
    <property type="entry name" value="PRK00074.1"/>
    <property type="match status" value="1"/>
</dbReference>
<dbReference type="InterPro" id="IPR014729">
    <property type="entry name" value="Rossmann-like_a/b/a_fold"/>
</dbReference>
<evidence type="ECO:0000256" key="7">
    <source>
        <dbReference type="ARBA" id="ARBA00022755"/>
    </source>
</evidence>
<comment type="function">
    <text evidence="1">Catalyzes the synthesis of GMP from XMP.</text>
</comment>
<evidence type="ECO:0000256" key="9">
    <source>
        <dbReference type="ARBA" id="ARBA00022962"/>
    </source>
</evidence>
<reference evidence="13" key="1">
    <citation type="journal article" date="2021" name="Microbiology">
        <title>Metagenomic Analysis of the Microbial Community in the Underground Coal Fire Area (Kemerovo Region, Russia) Revealed Predominance of Thermophilic Members of the Phyla Deinococcus-thermus, Aquificae, and Firmicutes.</title>
        <authorList>
            <person name="Kadnikov V."/>
            <person name="Mardanov A.V."/>
            <person name="Beletsky A.V."/>
            <person name="Karnachuk O.V."/>
            <person name="Ravin N.V."/>
        </authorList>
    </citation>
    <scope>NUCLEOTIDE SEQUENCE</scope>
    <source>
        <strain evidence="13">RBS10-49</strain>
    </source>
</reference>
<evidence type="ECO:0000256" key="8">
    <source>
        <dbReference type="ARBA" id="ARBA00022840"/>
    </source>
</evidence>
<protein>
    <recommendedName>
        <fullName evidence="3">GMP synthase (glutamine-hydrolyzing)</fullName>
        <ecNumber evidence="3">6.3.5.2</ecNumber>
    </recommendedName>
    <alternativeName>
        <fullName evidence="10">Glutamine amidotransferase</fullName>
    </alternativeName>
</protein>
<dbReference type="Gene3D" id="3.40.50.620">
    <property type="entry name" value="HUPs"/>
    <property type="match status" value="1"/>
</dbReference>
<dbReference type="GO" id="GO:0005829">
    <property type="term" value="C:cytosol"/>
    <property type="evidence" value="ECO:0007669"/>
    <property type="project" value="TreeGrafter"/>
</dbReference>
<evidence type="ECO:0000256" key="1">
    <source>
        <dbReference type="ARBA" id="ARBA00002332"/>
    </source>
</evidence>
<evidence type="ECO:0000256" key="10">
    <source>
        <dbReference type="ARBA" id="ARBA00031356"/>
    </source>
</evidence>
<evidence type="ECO:0000256" key="3">
    <source>
        <dbReference type="ARBA" id="ARBA00012746"/>
    </source>
</evidence>
<dbReference type="NCBIfam" id="TIGR00884">
    <property type="entry name" value="guaA_Cterm"/>
    <property type="match status" value="1"/>
</dbReference>
<dbReference type="PROSITE" id="PS51553">
    <property type="entry name" value="GMPS_ATP_PPASE"/>
    <property type="match status" value="1"/>
</dbReference>
<dbReference type="Proteomes" id="UP000748108">
    <property type="component" value="Unassembled WGS sequence"/>
</dbReference>
<dbReference type="SUPFAM" id="SSF52402">
    <property type="entry name" value="Adenine nucleotide alpha hydrolases-like"/>
    <property type="match status" value="1"/>
</dbReference>
<feature type="binding site" evidence="11">
    <location>
        <begin position="50"/>
        <end position="56"/>
    </location>
    <ligand>
        <name>ATP</name>
        <dbReference type="ChEBI" id="CHEBI:30616"/>
    </ligand>
</feature>
<accession>A0A947CZ45</accession>
<dbReference type="InterPro" id="IPR025777">
    <property type="entry name" value="GMPS_ATP_PPase_dom"/>
</dbReference>
<proteinExistence type="predicted"/>
<dbReference type="InterPro" id="IPR001674">
    <property type="entry name" value="GMP_synth_C"/>
</dbReference>
<dbReference type="FunFam" id="3.30.300.10:FF:000002">
    <property type="entry name" value="GMP synthase [glutamine-hydrolyzing]"/>
    <property type="match status" value="1"/>
</dbReference>
<comment type="pathway">
    <text evidence="2">Purine metabolism; GMP biosynthesis; GMP from XMP (L-Gln route): step 1/1.</text>
</comment>
<dbReference type="EC" id="6.3.5.2" evidence="3"/>
<evidence type="ECO:0000256" key="4">
    <source>
        <dbReference type="ARBA" id="ARBA00022598"/>
    </source>
</evidence>
<name>A0A947CZ45_HYDSH</name>
<keyword evidence="8 11" id="KW-0067">ATP-binding</keyword>
<evidence type="ECO:0000259" key="12">
    <source>
        <dbReference type="PROSITE" id="PS51553"/>
    </source>
</evidence>
<dbReference type="PANTHER" id="PTHR11922:SF2">
    <property type="entry name" value="GMP SYNTHASE [GLUTAMINE-HYDROLYZING]"/>
    <property type="match status" value="1"/>
</dbReference>
<dbReference type="GO" id="GO:0003921">
    <property type="term" value="F:GMP synthase activity"/>
    <property type="evidence" value="ECO:0007669"/>
    <property type="project" value="InterPro"/>
</dbReference>
<dbReference type="SUPFAM" id="SSF54810">
    <property type="entry name" value="GMP synthetase C-terminal dimerisation domain"/>
    <property type="match status" value="1"/>
</dbReference>
<sequence>MEVETRGGMSMDERSFALGPGDGEVAAWIEAAVREIRRAIGEGRALIALSGGVDSAVAAALVHRAIGDRLQGVFVDHGLLRKGEKEEVLAALRDGLGLAVEAVDASERFLQALAGVSDPEEKRRRIGRLFIDVFEEAARRLGPFDVLVQGTIAPDVTESGHGGGRLVKSHHNVGGLPASMRFRLVEPLRALYKDDVRRVGRALGLPEAILGRHPFPGPGLAVRVLGPVTAERLSVLREADARFLEEIRRAGLYGEIWQAFCVLLDSRSVGIGPDGGRRLGHTIALRAITSRDATTADIYPLPPELVRRVVQRIIAEVPDVVRVVWDVTPKPPATIEWE</sequence>
<keyword evidence="5 11" id="KW-0547">Nucleotide-binding</keyword>
<evidence type="ECO:0000256" key="5">
    <source>
        <dbReference type="ARBA" id="ARBA00022741"/>
    </source>
</evidence>
<evidence type="ECO:0000256" key="6">
    <source>
        <dbReference type="ARBA" id="ARBA00022749"/>
    </source>
</evidence>